<name>A0ABD2KIJ1_9BILA</name>
<proteinExistence type="predicted"/>
<sequence>MRHNAIKTNLLAFQELLDPSKGFYNEKEDKVKLAIDVIIEEPKEEKFISDPNKSNGTLSMEIEKLSEFAREIIWSNRKTETLYIKGMPWKILANIQTKNESTDNEKWLGFALLCDASEKGLLIK</sequence>
<dbReference type="EMBL" id="JBICBT010000756">
    <property type="protein sequence ID" value="KAL3102460.1"/>
    <property type="molecule type" value="Genomic_DNA"/>
</dbReference>
<evidence type="ECO:0000313" key="1">
    <source>
        <dbReference type="EMBL" id="KAL3102460.1"/>
    </source>
</evidence>
<comment type="caution">
    <text evidence="1">The sequence shown here is derived from an EMBL/GenBank/DDBJ whole genome shotgun (WGS) entry which is preliminary data.</text>
</comment>
<keyword evidence="2" id="KW-1185">Reference proteome</keyword>
<gene>
    <name evidence="1" type="ORF">niasHT_025642</name>
</gene>
<reference evidence="1 2" key="1">
    <citation type="submission" date="2024-10" db="EMBL/GenBank/DDBJ databases">
        <authorList>
            <person name="Kim D."/>
        </authorList>
    </citation>
    <scope>NUCLEOTIDE SEQUENCE [LARGE SCALE GENOMIC DNA]</scope>
    <source>
        <strain evidence="1">BH-2024</strain>
    </source>
</reference>
<dbReference type="Proteomes" id="UP001620626">
    <property type="component" value="Unassembled WGS sequence"/>
</dbReference>
<organism evidence="1 2">
    <name type="scientific">Heterodera trifolii</name>
    <dbReference type="NCBI Taxonomy" id="157864"/>
    <lineage>
        <taxon>Eukaryota</taxon>
        <taxon>Metazoa</taxon>
        <taxon>Ecdysozoa</taxon>
        <taxon>Nematoda</taxon>
        <taxon>Chromadorea</taxon>
        <taxon>Rhabditida</taxon>
        <taxon>Tylenchina</taxon>
        <taxon>Tylenchomorpha</taxon>
        <taxon>Tylenchoidea</taxon>
        <taxon>Heteroderidae</taxon>
        <taxon>Heteroderinae</taxon>
        <taxon>Heterodera</taxon>
    </lineage>
</organism>
<protein>
    <submittedName>
        <fullName evidence="1">Uncharacterized protein</fullName>
    </submittedName>
</protein>
<evidence type="ECO:0000313" key="2">
    <source>
        <dbReference type="Proteomes" id="UP001620626"/>
    </source>
</evidence>
<accession>A0ABD2KIJ1</accession>
<dbReference type="AlphaFoldDB" id="A0ABD2KIJ1"/>